<keyword evidence="6 11" id="KW-0274">FAD</keyword>
<dbReference type="Gene3D" id="3.40.50.80">
    <property type="entry name" value="Nucleotide-binding domain of ferredoxin-NADP reductase (FNR) module"/>
    <property type="match status" value="1"/>
</dbReference>
<evidence type="ECO:0000256" key="7">
    <source>
        <dbReference type="ARBA" id="ARBA00022975"/>
    </source>
</evidence>
<dbReference type="GO" id="GO:0044205">
    <property type="term" value="P:'de novo' UMP biosynthetic process"/>
    <property type="evidence" value="ECO:0007669"/>
    <property type="project" value="UniProtKB-UniRule"/>
</dbReference>
<comment type="function">
    <text evidence="11">Responsible for channeling the electrons from the oxidation of dihydroorotate from the FMN redox center in the PyrD type B subunit to the ultimate electron acceptor NAD(+).</text>
</comment>
<dbReference type="Proteomes" id="UP000824073">
    <property type="component" value="Unassembled WGS sequence"/>
</dbReference>
<evidence type="ECO:0000313" key="15">
    <source>
        <dbReference type="EMBL" id="HIU42871.1"/>
    </source>
</evidence>
<evidence type="ECO:0000256" key="9">
    <source>
        <dbReference type="ARBA" id="ARBA00023004"/>
    </source>
</evidence>
<evidence type="ECO:0000256" key="2">
    <source>
        <dbReference type="ARBA" id="ARBA00022448"/>
    </source>
</evidence>
<comment type="pathway">
    <text evidence="11">Pyrimidine metabolism; UMP biosynthesis via de novo pathway; orotate from (S)-dihydroorotate (NAD(+) route): step 1/1.</text>
</comment>
<dbReference type="InterPro" id="IPR039261">
    <property type="entry name" value="FNR_nucleotide-bd"/>
</dbReference>
<dbReference type="InterPro" id="IPR050353">
    <property type="entry name" value="PyrK_electron_transfer"/>
</dbReference>
<dbReference type="GO" id="GO:0050660">
    <property type="term" value="F:flavin adenine dinucleotide binding"/>
    <property type="evidence" value="ECO:0007669"/>
    <property type="project" value="InterPro"/>
</dbReference>
<evidence type="ECO:0000256" key="3">
    <source>
        <dbReference type="ARBA" id="ARBA00022630"/>
    </source>
</evidence>
<accession>A0A9D1IU98</accession>
<keyword evidence="9 11" id="KW-0408">Iron</keyword>
<dbReference type="InterPro" id="IPR001433">
    <property type="entry name" value="OxRdtase_FAD/NAD-bd"/>
</dbReference>
<dbReference type="InterPro" id="IPR037117">
    <property type="entry name" value="Dihydroorotate_DH_ele_sf"/>
</dbReference>
<dbReference type="CDD" id="cd06218">
    <property type="entry name" value="DHOD_e_trans"/>
    <property type="match status" value="1"/>
</dbReference>
<keyword evidence="5 11" id="KW-0479">Metal-binding</keyword>
<dbReference type="SUPFAM" id="SSF63380">
    <property type="entry name" value="Riboflavin synthase domain-like"/>
    <property type="match status" value="1"/>
</dbReference>
<dbReference type="InterPro" id="IPR023455">
    <property type="entry name" value="Dihydroorotate_DHASE_ETsu"/>
</dbReference>
<feature type="binding site" evidence="11 12">
    <location>
        <begin position="49"/>
        <end position="52"/>
    </location>
    <ligand>
        <name>FAD</name>
        <dbReference type="ChEBI" id="CHEBI:57692"/>
    </ligand>
</feature>
<evidence type="ECO:0000256" key="10">
    <source>
        <dbReference type="ARBA" id="ARBA00023014"/>
    </source>
</evidence>
<dbReference type="PANTHER" id="PTHR43513">
    <property type="entry name" value="DIHYDROOROTATE DEHYDROGENASE B (NAD(+)), ELECTRON TRANSFER SUBUNIT"/>
    <property type="match status" value="1"/>
</dbReference>
<dbReference type="GO" id="GO:0046872">
    <property type="term" value="F:metal ion binding"/>
    <property type="evidence" value="ECO:0007669"/>
    <property type="project" value="UniProtKB-KW"/>
</dbReference>
<dbReference type="EMBL" id="DVMR01000012">
    <property type="protein sequence ID" value="HIU42871.1"/>
    <property type="molecule type" value="Genomic_DNA"/>
</dbReference>
<sequence length="246" mass="26382">MEQNVIYTIAENAPLAQDVFRLRLSGDGSWVQRPGQFVNIALAGKYLRRPISVCDWTQDSLILIYKVVGSGTEQMSRMAPGETLDVLTGLGNGFDAAPAHGKKIALVGGGVGVPPLYGLARVLRSQGEAVQCVLGFRSRGDVFYEREFQALGCDVHVVTDDGSYGARGFVTDVLKGLDYDYYFACGPQPMLRAVHAAGKTGQLSFEERMGCGFGACMGCTCKTLTGYKRICVDGPVLLSGEVSFDG</sequence>
<dbReference type="InterPro" id="IPR017927">
    <property type="entry name" value="FAD-bd_FR_type"/>
</dbReference>
<keyword evidence="3 11" id="KW-0285">Flavoprotein</keyword>
<evidence type="ECO:0000256" key="12">
    <source>
        <dbReference type="PIRSR" id="PIRSR006816-1"/>
    </source>
</evidence>
<dbReference type="Gene3D" id="2.10.240.10">
    <property type="entry name" value="Dihydroorotate dehydrogenase, electron transfer subunit"/>
    <property type="match status" value="1"/>
</dbReference>
<comment type="cofactor">
    <cofactor evidence="11 12">
        <name>FAD</name>
        <dbReference type="ChEBI" id="CHEBI:57692"/>
    </cofactor>
    <text evidence="11 12">Binds 1 FAD per subunit.</text>
</comment>
<comment type="cofactor">
    <cofactor evidence="11">
        <name>[2Fe-2S] cluster</name>
        <dbReference type="ChEBI" id="CHEBI:190135"/>
    </cofactor>
    <text evidence="11">Binds 1 [2Fe-2S] cluster per subunit.</text>
</comment>
<name>A0A9D1IU98_9CLOT</name>
<gene>
    <name evidence="11" type="primary">pyrK</name>
    <name evidence="15" type="ORF">IAB67_01060</name>
</gene>
<feature type="binding site" evidence="11 12">
    <location>
        <begin position="71"/>
        <end position="72"/>
    </location>
    <ligand>
        <name>FAD</name>
        <dbReference type="ChEBI" id="CHEBI:57692"/>
    </ligand>
</feature>
<dbReference type="InterPro" id="IPR019480">
    <property type="entry name" value="Dihydroorotate_DH_Fe-S-bd"/>
</dbReference>
<keyword evidence="10 11" id="KW-0411">Iron-sulfur</keyword>
<comment type="cofactor">
    <cofactor evidence="13">
        <name>[2Fe-2S] cluster</name>
        <dbReference type="ChEBI" id="CHEBI:190135"/>
    </cofactor>
    <text evidence="13">Binds 1 [2Fe-2S] cluster per subunit.</text>
</comment>
<dbReference type="InterPro" id="IPR012165">
    <property type="entry name" value="Cyt_c3_hydrogenase_gsu"/>
</dbReference>
<comment type="subunit">
    <text evidence="11">Heterotetramer of 2 PyrK and 2 PyrD type B subunits.</text>
</comment>
<keyword evidence="7 11" id="KW-0665">Pyrimidine biosynthesis</keyword>
<feature type="binding site" evidence="11 13">
    <location>
        <position position="211"/>
    </location>
    <ligand>
        <name>[2Fe-2S] cluster</name>
        <dbReference type="ChEBI" id="CHEBI:190135"/>
    </ligand>
</feature>
<keyword evidence="2 11" id="KW-0813">Transport</keyword>
<feature type="binding site" evidence="11 13">
    <location>
        <position position="216"/>
    </location>
    <ligand>
        <name>[2Fe-2S] cluster</name>
        <dbReference type="ChEBI" id="CHEBI:190135"/>
    </ligand>
</feature>
<comment type="caution">
    <text evidence="15">The sequence shown here is derived from an EMBL/GenBank/DDBJ whole genome shotgun (WGS) entry which is preliminary data.</text>
</comment>
<feature type="binding site" evidence="11 13">
    <location>
        <position position="219"/>
    </location>
    <ligand>
        <name>[2Fe-2S] cluster</name>
        <dbReference type="ChEBI" id="CHEBI:190135"/>
    </ligand>
</feature>
<evidence type="ECO:0000256" key="8">
    <source>
        <dbReference type="ARBA" id="ARBA00022982"/>
    </source>
</evidence>
<evidence type="ECO:0000256" key="11">
    <source>
        <dbReference type="HAMAP-Rule" id="MF_01211"/>
    </source>
</evidence>
<evidence type="ECO:0000256" key="13">
    <source>
        <dbReference type="PIRSR" id="PIRSR006816-2"/>
    </source>
</evidence>
<dbReference type="AlphaFoldDB" id="A0A9D1IU98"/>
<feature type="domain" description="FAD-binding FR-type" evidence="14">
    <location>
        <begin position="2"/>
        <end position="97"/>
    </location>
</feature>
<evidence type="ECO:0000256" key="5">
    <source>
        <dbReference type="ARBA" id="ARBA00022723"/>
    </source>
</evidence>
<reference evidence="15" key="1">
    <citation type="submission" date="2020-10" db="EMBL/GenBank/DDBJ databases">
        <authorList>
            <person name="Gilroy R."/>
        </authorList>
    </citation>
    <scope>NUCLEOTIDE SEQUENCE</scope>
    <source>
        <strain evidence="15">CHK191-8634</strain>
    </source>
</reference>
<dbReference type="PIRSF" id="PIRSF006816">
    <property type="entry name" value="Cyc3_hyd_g"/>
    <property type="match status" value="1"/>
</dbReference>
<evidence type="ECO:0000256" key="6">
    <source>
        <dbReference type="ARBA" id="ARBA00022827"/>
    </source>
</evidence>
<proteinExistence type="inferred from homology"/>
<dbReference type="GO" id="GO:0051537">
    <property type="term" value="F:2 iron, 2 sulfur cluster binding"/>
    <property type="evidence" value="ECO:0007669"/>
    <property type="project" value="UniProtKB-KW"/>
</dbReference>
<dbReference type="PANTHER" id="PTHR43513:SF3">
    <property type="entry name" value="DIHYDROOROTATE DEHYDROGENASE B (NAD(+)), ELECTRON TRANSFER SUBUNIT-RELATED"/>
    <property type="match status" value="1"/>
</dbReference>
<reference evidence="15" key="2">
    <citation type="journal article" date="2021" name="PeerJ">
        <title>Extensive microbial diversity within the chicken gut microbiome revealed by metagenomics and culture.</title>
        <authorList>
            <person name="Gilroy R."/>
            <person name="Ravi A."/>
            <person name="Getino M."/>
            <person name="Pursley I."/>
            <person name="Horton D.L."/>
            <person name="Alikhan N.F."/>
            <person name="Baker D."/>
            <person name="Gharbi K."/>
            <person name="Hall N."/>
            <person name="Watson M."/>
            <person name="Adriaenssens E.M."/>
            <person name="Foster-Nyarko E."/>
            <person name="Jarju S."/>
            <person name="Secka A."/>
            <person name="Antonio M."/>
            <person name="Oren A."/>
            <person name="Chaudhuri R.R."/>
            <person name="La Ragione R."/>
            <person name="Hildebrand F."/>
            <person name="Pallen M.J."/>
        </authorList>
    </citation>
    <scope>NUCLEOTIDE SEQUENCE</scope>
    <source>
        <strain evidence="15">CHK191-8634</strain>
    </source>
</reference>
<feature type="binding site" evidence="11 13">
    <location>
        <position position="231"/>
    </location>
    <ligand>
        <name>[2Fe-2S] cluster</name>
        <dbReference type="ChEBI" id="CHEBI:190135"/>
    </ligand>
</feature>
<dbReference type="Gene3D" id="2.40.30.10">
    <property type="entry name" value="Translation factors"/>
    <property type="match status" value="1"/>
</dbReference>
<keyword evidence="8 11" id="KW-0249">Electron transport</keyword>
<comment type="caution">
    <text evidence="11">Lacks conserved residue(s) required for the propagation of feature annotation.</text>
</comment>
<dbReference type="HAMAP" id="MF_01211">
    <property type="entry name" value="DHODB_Fe_S_bind"/>
    <property type="match status" value="1"/>
</dbReference>
<dbReference type="SUPFAM" id="SSF52343">
    <property type="entry name" value="Ferredoxin reductase-like, C-terminal NADP-linked domain"/>
    <property type="match status" value="1"/>
</dbReference>
<dbReference type="GO" id="GO:0009055">
    <property type="term" value="F:electron transfer activity"/>
    <property type="evidence" value="ECO:0007669"/>
    <property type="project" value="UniProtKB-UniRule"/>
</dbReference>
<evidence type="ECO:0000256" key="4">
    <source>
        <dbReference type="ARBA" id="ARBA00022714"/>
    </source>
</evidence>
<evidence type="ECO:0000313" key="16">
    <source>
        <dbReference type="Proteomes" id="UP000824073"/>
    </source>
</evidence>
<dbReference type="PROSITE" id="PS51384">
    <property type="entry name" value="FAD_FR"/>
    <property type="match status" value="1"/>
</dbReference>
<comment type="similarity">
    <text evidence="1 11">Belongs to the PyrK family.</text>
</comment>
<protein>
    <recommendedName>
        <fullName evidence="11">Dihydroorotate dehydrogenase B (NAD(+)), electron transfer subunit</fullName>
    </recommendedName>
    <alternativeName>
        <fullName evidence="11">Dihydroorotate oxidase B, electron transfer subunit</fullName>
    </alternativeName>
</protein>
<dbReference type="GO" id="GO:0016491">
    <property type="term" value="F:oxidoreductase activity"/>
    <property type="evidence" value="ECO:0007669"/>
    <property type="project" value="InterPro"/>
</dbReference>
<evidence type="ECO:0000259" key="14">
    <source>
        <dbReference type="PROSITE" id="PS51384"/>
    </source>
</evidence>
<evidence type="ECO:0000256" key="1">
    <source>
        <dbReference type="ARBA" id="ARBA00006422"/>
    </source>
</evidence>
<keyword evidence="4 11" id="KW-0001">2Fe-2S</keyword>
<dbReference type="Pfam" id="PF10418">
    <property type="entry name" value="DHODB_Fe-S_bind"/>
    <property type="match status" value="1"/>
</dbReference>
<dbReference type="InterPro" id="IPR017938">
    <property type="entry name" value="Riboflavin_synthase-like_b-brl"/>
</dbReference>
<dbReference type="Pfam" id="PF00175">
    <property type="entry name" value="NAD_binding_1"/>
    <property type="match status" value="1"/>
</dbReference>
<organism evidence="15 16">
    <name type="scientific">Candidatus Ventrousia excrementavium</name>
    <dbReference type="NCBI Taxonomy" id="2840961"/>
    <lineage>
        <taxon>Bacteria</taxon>
        <taxon>Bacillati</taxon>
        <taxon>Bacillota</taxon>
        <taxon>Clostridia</taxon>
        <taxon>Eubacteriales</taxon>
        <taxon>Clostridiaceae</taxon>
        <taxon>Clostridiaceae incertae sedis</taxon>
        <taxon>Candidatus Ventrousia</taxon>
    </lineage>
</organism>